<proteinExistence type="predicted"/>
<comment type="caution">
    <text evidence="2">The sequence shown here is derived from an EMBL/GenBank/DDBJ whole genome shotgun (WGS) entry which is preliminary data.</text>
</comment>
<reference evidence="2 3" key="1">
    <citation type="journal article" date="2011" name="Int. J. Syst. Evol. Microbiol.">
        <title>Zhongshania antarctica gen. nov., sp. nov. and Zhongshania guokunii sp. nov., gammaproteobacteria respectively isolated from coastal attached (fast) ice and surface seawater of the Antarctic.</title>
        <authorList>
            <person name="Li H.J."/>
            <person name="Zhang X.Y."/>
            <person name="Chen C.X."/>
            <person name="Zhang Y.J."/>
            <person name="Gao Z.M."/>
            <person name="Yu Y."/>
            <person name="Chen X.L."/>
            <person name="Chen B."/>
            <person name="Zhang Y.Z."/>
        </authorList>
    </citation>
    <scope>NUCLEOTIDE SEQUENCE [LARGE SCALE GENOMIC DNA]</scope>
    <source>
        <strain evidence="2 3">ZS6-22T</strain>
    </source>
</reference>
<protein>
    <submittedName>
        <fullName evidence="2">Uncharacterized protein</fullName>
    </submittedName>
</protein>
<feature type="region of interest" description="Disordered" evidence="1">
    <location>
        <begin position="53"/>
        <end position="94"/>
    </location>
</feature>
<evidence type="ECO:0000313" key="2">
    <source>
        <dbReference type="EMBL" id="MEX1669137.1"/>
    </source>
</evidence>
<keyword evidence="3" id="KW-1185">Reference proteome</keyword>
<name>A0ABV3U6D7_9GAMM</name>
<dbReference type="Proteomes" id="UP001557485">
    <property type="component" value="Unassembled WGS sequence"/>
</dbReference>
<sequence>MKVAVVLRPFMRSDTKEKVKVGRKIEAENGYINELSRGGLVREIAINVSRETKAGPKVAAGATLSASPVAPASRKKISRQSGSGAKEPQTEKLL</sequence>
<evidence type="ECO:0000256" key="1">
    <source>
        <dbReference type="SAM" id="MobiDB-lite"/>
    </source>
</evidence>
<gene>
    <name evidence="2" type="ORF">AB4876_09450</name>
</gene>
<dbReference type="EMBL" id="JBFRYA010000007">
    <property type="protein sequence ID" value="MEX1669137.1"/>
    <property type="molecule type" value="Genomic_DNA"/>
</dbReference>
<dbReference type="RefSeq" id="WP_368381408.1">
    <property type="nucleotide sequence ID" value="NZ_JBFRYA010000007.1"/>
</dbReference>
<accession>A0ABV3U6D7</accession>
<evidence type="ECO:0000313" key="3">
    <source>
        <dbReference type="Proteomes" id="UP001557485"/>
    </source>
</evidence>
<organism evidence="2 3">
    <name type="scientific">Zhongshania guokunii</name>
    <dbReference type="NCBI Taxonomy" id="641783"/>
    <lineage>
        <taxon>Bacteria</taxon>
        <taxon>Pseudomonadati</taxon>
        <taxon>Pseudomonadota</taxon>
        <taxon>Gammaproteobacteria</taxon>
        <taxon>Cellvibrionales</taxon>
        <taxon>Spongiibacteraceae</taxon>
        <taxon>Zhongshania</taxon>
    </lineage>
</organism>